<name>A0A1I7WMW2_HETBA</name>
<organism evidence="3 4">
    <name type="scientific">Heterorhabditis bacteriophora</name>
    <name type="common">Entomopathogenic nematode worm</name>
    <dbReference type="NCBI Taxonomy" id="37862"/>
    <lineage>
        <taxon>Eukaryota</taxon>
        <taxon>Metazoa</taxon>
        <taxon>Ecdysozoa</taxon>
        <taxon>Nematoda</taxon>
        <taxon>Chromadorea</taxon>
        <taxon>Rhabditida</taxon>
        <taxon>Rhabditina</taxon>
        <taxon>Rhabditomorpha</taxon>
        <taxon>Strongyloidea</taxon>
        <taxon>Heterorhabditidae</taxon>
        <taxon>Heterorhabditis</taxon>
    </lineage>
</organism>
<proteinExistence type="predicted"/>
<feature type="signal peptide" evidence="2">
    <location>
        <begin position="1"/>
        <end position="21"/>
    </location>
</feature>
<dbReference type="WBParaSite" id="Hba_06488">
    <property type="protein sequence ID" value="Hba_06488"/>
    <property type="gene ID" value="Hba_06488"/>
</dbReference>
<evidence type="ECO:0000256" key="1">
    <source>
        <dbReference type="SAM" id="Coils"/>
    </source>
</evidence>
<protein>
    <submittedName>
        <fullName evidence="4">Uncharacterized protein</fullName>
    </submittedName>
</protein>
<keyword evidence="2" id="KW-0732">Signal</keyword>
<feature type="chain" id="PRO_5009310710" evidence="2">
    <location>
        <begin position="22"/>
        <end position="207"/>
    </location>
</feature>
<feature type="coiled-coil region" evidence="1">
    <location>
        <begin position="89"/>
        <end position="116"/>
    </location>
</feature>
<evidence type="ECO:0000313" key="4">
    <source>
        <dbReference type="WBParaSite" id="Hba_06488"/>
    </source>
</evidence>
<sequence>MKIAMRHLAILSIAASSLVLCEDTKDAELSEQLDPSVYIRQGLFGGQDILNRQPMGMTIGGMMPVNFAFSCKCVSKVPNPNAPLPTEANQMAQQQIQQLQEQVRRQQEIINRSNQGKTGIEQFTQLIQLANNLDCSCSSTNQEVINMERFPQNFGGFSHGLSSIQGMPMGASMQGLSGGGFPQLRGVPLTVPYQARLQPIQEYPYRN</sequence>
<evidence type="ECO:0000313" key="3">
    <source>
        <dbReference type="Proteomes" id="UP000095283"/>
    </source>
</evidence>
<evidence type="ECO:0000256" key="2">
    <source>
        <dbReference type="SAM" id="SignalP"/>
    </source>
</evidence>
<keyword evidence="1" id="KW-0175">Coiled coil</keyword>
<accession>A0A1I7WMW2</accession>
<reference evidence="4" key="1">
    <citation type="submission" date="2016-11" db="UniProtKB">
        <authorList>
            <consortium name="WormBaseParasite"/>
        </authorList>
    </citation>
    <scope>IDENTIFICATION</scope>
</reference>
<dbReference type="Proteomes" id="UP000095283">
    <property type="component" value="Unplaced"/>
</dbReference>
<dbReference type="AlphaFoldDB" id="A0A1I7WMW2"/>
<keyword evidence="3" id="KW-1185">Reference proteome</keyword>